<evidence type="ECO:0000256" key="1">
    <source>
        <dbReference type="SAM" id="Phobius"/>
    </source>
</evidence>
<feature type="transmembrane region" description="Helical" evidence="1">
    <location>
        <begin position="173"/>
        <end position="194"/>
    </location>
</feature>
<name>A0A8J2YEL8_9BACL</name>
<dbReference type="RefSeq" id="WP_268237319.1">
    <property type="nucleotide sequence ID" value="NZ_BMIR01000001.1"/>
</dbReference>
<feature type="transmembrane region" description="Helical" evidence="1">
    <location>
        <begin position="99"/>
        <end position="120"/>
    </location>
</feature>
<reference evidence="2" key="2">
    <citation type="submission" date="2020-09" db="EMBL/GenBank/DDBJ databases">
        <authorList>
            <person name="Sun Q."/>
            <person name="Zhou Y."/>
        </authorList>
    </citation>
    <scope>NUCLEOTIDE SEQUENCE</scope>
    <source>
        <strain evidence="2">CGMCC 1.15371</strain>
    </source>
</reference>
<feature type="transmembrane region" description="Helical" evidence="1">
    <location>
        <begin position="6"/>
        <end position="27"/>
    </location>
</feature>
<feature type="transmembrane region" description="Helical" evidence="1">
    <location>
        <begin position="34"/>
        <end position="51"/>
    </location>
</feature>
<dbReference type="EMBL" id="BMIR01000001">
    <property type="protein sequence ID" value="GGE26697.1"/>
    <property type="molecule type" value="Genomic_DNA"/>
</dbReference>
<dbReference type="AlphaFoldDB" id="A0A8J2YEL8"/>
<dbReference type="Proteomes" id="UP000628775">
    <property type="component" value="Unassembled WGS sequence"/>
</dbReference>
<accession>A0A8J2YEL8</accession>
<keyword evidence="1" id="KW-0812">Transmembrane</keyword>
<feature type="transmembrane region" description="Helical" evidence="1">
    <location>
        <begin position="299"/>
        <end position="318"/>
    </location>
</feature>
<sequence length="321" mass="34886">MPYILGMQFLYYLIGVIVLVVAGQILLDRNHPKRWTSGLFWFLFAMTFIIGDKVSHLVIGYMILAMVALSALGQVKNGGRDTSTKEERLEKANWLKGKLFIPALMIPVFTVIGTLTLGHIHFGKWHLIDTTQVTLISLGIAAILSFVGAMVITKAKWQVPAREGSRLLQSVGWAVLLPQLLATLGGIFAAAGVGKVVSDLVGDYLPTTNAFVAVLAYCLGMMVFTIIMGNAFAAFAVITAGIGLPFIVQMHGGNPGIMAALGMFAGYCGTLMTPMAANFNIVPAMLFELEDQNAVVKKQIPSAITIFIVNMFLMYFLVYHF</sequence>
<keyword evidence="1" id="KW-1133">Transmembrane helix</keyword>
<reference evidence="2" key="1">
    <citation type="journal article" date="2014" name="Int. J. Syst. Evol. Microbiol.">
        <title>Complete genome sequence of Corynebacterium casei LMG S-19264T (=DSM 44701T), isolated from a smear-ripened cheese.</title>
        <authorList>
            <consortium name="US DOE Joint Genome Institute (JGI-PGF)"/>
            <person name="Walter F."/>
            <person name="Albersmeier A."/>
            <person name="Kalinowski J."/>
            <person name="Ruckert C."/>
        </authorList>
    </citation>
    <scope>NUCLEOTIDE SEQUENCE</scope>
    <source>
        <strain evidence="2">CGMCC 1.15371</strain>
    </source>
</reference>
<feature type="transmembrane region" description="Helical" evidence="1">
    <location>
        <begin position="57"/>
        <end position="78"/>
    </location>
</feature>
<keyword evidence="1" id="KW-0472">Membrane</keyword>
<feature type="transmembrane region" description="Helical" evidence="1">
    <location>
        <begin position="259"/>
        <end position="279"/>
    </location>
</feature>
<dbReference type="Pfam" id="PF06166">
    <property type="entry name" value="DUF979"/>
    <property type="match status" value="1"/>
</dbReference>
<keyword evidence="3" id="KW-1185">Reference proteome</keyword>
<evidence type="ECO:0000313" key="2">
    <source>
        <dbReference type="EMBL" id="GGE26697.1"/>
    </source>
</evidence>
<dbReference type="InterPro" id="IPR009323">
    <property type="entry name" value="DUF979"/>
</dbReference>
<organism evidence="2 3">
    <name type="scientific">Pullulanibacillus camelliae</name>
    <dbReference type="NCBI Taxonomy" id="1707096"/>
    <lineage>
        <taxon>Bacteria</taxon>
        <taxon>Bacillati</taxon>
        <taxon>Bacillota</taxon>
        <taxon>Bacilli</taxon>
        <taxon>Bacillales</taxon>
        <taxon>Sporolactobacillaceae</taxon>
        <taxon>Pullulanibacillus</taxon>
    </lineage>
</organism>
<protein>
    <submittedName>
        <fullName evidence="2">Permease</fullName>
    </submittedName>
</protein>
<gene>
    <name evidence="2" type="ORF">GCM10011391_01270</name>
</gene>
<evidence type="ECO:0000313" key="3">
    <source>
        <dbReference type="Proteomes" id="UP000628775"/>
    </source>
</evidence>
<feature type="transmembrane region" description="Helical" evidence="1">
    <location>
        <begin position="132"/>
        <end position="152"/>
    </location>
</feature>
<comment type="caution">
    <text evidence="2">The sequence shown here is derived from an EMBL/GenBank/DDBJ whole genome shotgun (WGS) entry which is preliminary data.</text>
</comment>
<proteinExistence type="predicted"/>
<feature type="transmembrane region" description="Helical" evidence="1">
    <location>
        <begin position="214"/>
        <end position="247"/>
    </location>
</feature>